<feature type="binding site" evidence="6">
    <location>
        <begin position="105"/>
        <end position="111"/>
    </location>
    <ligand>
        <name>S-adenosyl-L-methionine</name>
        <dbReference type="ChEBI" id="CHEBI:59789"/>
    </ligand>
</feature>
<dbReference type="InterPro" id="IPR023267">
    <property type="entry name" value="RCMT"/>
</dbReference>
<dbReference type="SUPFAM" id="SSF53335">
    <property type="entry name" value="S-adenosyl-L-methionine-dependent methyltransferases"/>
    <property type="match status" value="1"/>
</dbReference>
<name>A0ABY4P7K3_9LACO</name>
<keyword evidence="2 6" id="KW-0489">Methyltransferase</keyword>
<dbReference type="Pfam" id="PF17125">
    <property type="entry name" value="Methyltr_RsmF_N"/>
    <property type="match status" value="1"/>
</dbReference>
<keyword evidence="5 6" id="KW-0694">RNA-binding</keyword>
<dbReference type="GO" id="GO:0008168">
    <property type="term" value="F:methyltransferase activity"/>
    <property type="evidence" value="ECO:0007669"/>
    <property type="project" value="UniProtKB-KW"/>
</dbReference>
<feature type="active site" description="Nucleophile" evidence="6">
    <location>
        <position position="227"/>
    </location>
</feature>
<dbReference type="Gene3D" id="3.40.50.150">
    <property type="entry name" value="Vaccinia Virus protein VP39"/>
    <property type="match status" value="1"/>
</dbReference>
<dbReference type="Pfam" id="PF17126">
    <property type="entry name" value="RsmF_methylt_CI"/>
    <property type="match status" value="1"/>
</dbReference>
<comment type="caution">
    <text evidence="6">Lacks conserved residue(s) required for the propagation of feature annotation.</text>
</comment>
<keyword evidence="4 6" id="KW-0949">S-adenosyl-L-methionine</keyword>
<keyword evidence="3 6" id="KW-0808">Transferase</keyword>
<dbReference type="PANTHER" id="PTHR22807:SF30">
    <property type="entry name" value="28S RRNA (CYTOSINE(4447)-C(5))-METHYLTRANSFERASE-RELATED"/>
    <property type="match status" value="1"/>
</dbReference>
<dbReference type="Gene3D" id="2.30.130.60">
    <property type="match status" value="1"/>
</dbReference>
<keyword evidence="1" id="KW-0963">Cytoplasm</keyword>
<organism evidence="8 9">
    <name type="scientific">Bombilactobacillus folatiphilus</name>
    <dbReference type="NCBI Taxonomy" id="2923362"/>
    <lineage>
        <taxon>Bacteria</taxon>
        <taxon>Bacillati</taxon>
        <taxon>Bacillota</taxon>
        <taxon>Bacilli</taxon>
        <taxon>Lactobacillales</taxon>
        <taxon>Lactobacillaceae</taxon>
        <taxon>Bombilactobacillus</taxon>
    </lineage>
</organism>
<feature type="domain" description="SAM-dependent MTase RsmB/NOP-type" evidence="7">
    <location>
        <begin position="1"/>
        <end position="296"/>
    </location>
</feature>
<dbReference type="GO" id="GO:0032259">
    <property type="term" value="P:methylation"/>
    <property type="evidence" value="ECO:0007669"/>
    <property type="project" value="UniProtKB-KW"/>
</dbReference>
<feature type="binding site" evidence="6">
    <location>
        <position position="129"/>
    </location>
    <ligand>
        <name>S-adenosyl-L-methionine</name>
        <dbReference type="ChEBI" id="CHEBI:59789"/>
    </ligand>
</feature>
<accession>A0ABY4P7K3</accession>
<dbReference type="InterPro" id="IPR029063">
    <property type="entry name" value="SAM-dependent_MTases_sf"/>
</dbReference>
<dbReference type="Gene3D" id="3.30.70.1170">
    <property type="entry name" value="Sun protein, domain 3"/>
    <property type="match status" value="1"/>
</dbReference>
<dbReference type="CDD" id="cd02440">
    <property type="entry name" value="AdoMet_MTases"/>
    <property type="match status" value="1"/>
</dbReference>
<comment type="similarity">
    <text evidence="6">Belongs to the class I-like SAM-binding methyltransferase superfamily. RsmB/NOP family.</text>
</comment>
<evidence type="ECO:0000256" key="3">
    <source>
        <dbReference type="ARBA" id="ARBA00022679"/>
    </source>
</evidence>
<dbReference type="InterPro" id="IPR031340">
    <property type="entry name" value="RsmF_methylt_CI"/>
</dbReference>
<evidence type="ECO:0000256" key="1">
    <source>
        <dbReference type="ARBA" id="ARBA00022490"/>
    </source>
</evidence>
<dbReference type="PANTHER" id="PTHR22807">
    <property type="entry name" value="NOP2 YEAST -RELATED NOL1/NOP2/FMU SUN DOMAIN-CONTAINING"/>
    <property type="match status" value="1"/>
</dbReference>
<dbReference type="PROSITE" id="PS51686">
    <property type="entry name" value="SAM_MT_RSMB_NOP"/>
    <property type="match status" value="1"/>
</dbReference>
<evidence type="ECO:0000313" key="9">
    <source>
        <dbReference type="Proteomes" id="UP000831495"/>
    </source>
</evidence>
<feature type="binding site" evidence="6">
    <location>
        <position position="174"/>
    </location>
    <ligand>
        <name>S-adenosyl-L-methionine</name>
        <dbReference type="ChEBI" id="CHEBI:59789"/>
    </ligand>
</feature>
<evidence type="ECO:0000256" key="4">
    <source>
        <dbReference type="ARBA" id="ARBA00022691"/>
    </source>
</evidence>
<dbReference type="Proteomes" id="UP000831495">
    <property type="component" value="Chromosome"/>
</dbReference>
<keyword evidence="9" id="KW-1185">Reference proteome</keyword>
<evidence type="ECO:0000256" key="6">
    <source>
        <dbReference type="PROSITE-ProRule" id="PRU01023"/>
    </source>
</evidence>
<sequence length="459" mass="52230">MNTDLPKEFQEKYQQLLGTQAPAFFKSFFESSTHGFRLNPEKVQSNLVNEPLNQPILSVLNGYYGQISGADIDHSAGWLYSQDPSAMNVAQFADPHAHERVLDLCAAPGGKSTQLAALMAGSGILVANEIDAKRARVLSSNIERWGSTNVVVTNNTPEQLNKVFPEFFDCIVVDAPCSGEGLFRKDPEAKAYWSPQYVVECANRQRTILTMAVSMLRPGGRLIYSTCTFSPEENEQNMDWLTQNYELEIIDLKHYAGMDHGQPAWGNNNQDLSKAVRLFPHHYAGEGHFICALQKRQTAVVKNDRDKNQVPSKVKRRNSVRQQHAEFQLWEQFQQQTLRKFVPSQLQIYNDVLYDVALVSKDLTSLHVLRNGLKLGIFKKRRFEPDHALVMALASEQFQKVIDLDAEQFHHFVHGEALILNKSQDYQGWVAVSFEQKIFAWGKLVQQQLKNFYPKGLRQ</sequence>
<dbReference type="Pfam" id="PF01189">
    <property type="entry name" value="Methyltr_RsmB-F"/>
    <property type="match status" value="1"/>
</dbReference>
<gene>
    <name evidence="8" type="ORF">MOO45_04580</name>
</gene>
<protein>
    <submittedName>
        <fullName evidence="8">RsmF rRNA methyltransferase first C-terminal domain-containing protein</fullName>
    </submittedName>
</protein>
<dbReference type="PRINTS" id="PR02008">
    <property type="entry name" value="RCMTFAMILY"/>
</dbReference>
<dbReference type="Pfam" id="PF13636">
    <property type="entry name" value="Methyltranf_PUA"/>
    <property type="match status" value="1"/>
</dbReference>
<evidence type="ECO:0000256" key="5">
    <source>
        <dbReference type="ARBA" id="ARBA00022884"/>
    </source>
</evidence>
<evidence type="ECO:0000313" key="8">
    <source>
        <dbReference type="EMBL" id="UQS81504.1"/>
    </source>
</evidence>
<reference evidence="8" key="1">
    <citation type="journal article" date="2022" name="Int. J. Syst. Evol. Microbiol.">
        <title>Apilactobacillus apisilvae sp. nov., Nicolia spurrieriana gen. nov. sp. nov., Bombilactobacillus folatiphilus sp. nov. and Bombilactobacillus thymidiniphilus sp. nov., four new lactic acid bacterial isolates from stingless bees Tetragonula carbonaria and Austroplebeia australis.</title>
        <authorList>
            <person name="Oliphant S.A."/>
            <person name="Watson-Haigh N.S."/>
            <person name="Sumby K.M."/>
            <person name="Gardner J."/>
            <person name="Groom S."/>
            <person name="Jiranek V."/>
        </authorList>
    </citation>
    <scope>NUCLEOTIDE SEQUENCE</scope>
    <source>
        <strain evidence="8">SG4_D2</strain>
    </source>
</reference>
<dbReference type="InterPro" id="IPR001678">
    <property type="entry name" value="MeTrfase_RsmB-F_NOP2_dom"/>
</dbReference>
<dbReference type="EMBL" id="CP093366">
    <property type="protein sequence ID" value="UQS81504.1"/>
    <property type="molecule type" value="Genomic_DNA"/>
</dbReference>
<dbReference type="InterPro" id="IPR031341">
    <property type="entry name" value="Methyltr_RsmF_N"/>
</dbReference>
<proteinExistence type="inferred from homology"/>
<dbReference type="InterPro" id="IPR049560">
    <property type="entry name" value="MeTrfase_RsmB-F_NOP2_cat"/>
</dbReference>
<evidence type="ECO:0000256" key="2">
    <source>
        <dbReference type="ARBA" id="ARBA00022603"/>
    </source>
</evidence>
<dbReference type="InterPro" id="IPR027391">
    <property type="entry name" value="Nol1_Nop2_Fmu_2"/>
</dbReference>
<evidence type="ECO:0000259" key="7">
    <source>
        <dbReference type="PROSITE" id="PS51686"/>
    </source>
</evidence>
<dbReference type="RefSeq" id="WP_249513775.1">
    <property type="nucleotide sequence ID" value="NZ_CP093366.1"/>
</dbReference>
<dbReference type="CDD" id="cd21147">
    <property type="entry name" value="RsmF_methylt_CTD1"/>
    <property type="match status" value="1"/>
</dbReference>